<name>A0ABR3Q8J1_9TREE</name>
<reference evidence="2 3" key="1">
    <citation type="submission" date="2023-08" db="EMBL/GenBank/DDBJ databases">
        <title>Annotated Genome Sequence of Vanrija albida AlHP1.</title>
        <authorList>
            <person name="Herzog R."/>
        </authorList>
    </citation>
    <scope>NUCLEOTIDE SEQUENCE [LARGE SCALE GENOMIC DNA]</scope>
    <source>
        <strain evidence="2 3">AlHP1</strain>
    </source>
</reference>
<accession>A0ABR3Q8J1</accession>
<dbReference type="Proteomes" id="UP001565368">
    <property type="component" value="Unassembled WGS sequence"/>
</dbReference>
<dbReference type="InterPro" id="IPR038586">
    <property type="entry name" value="Tctex-1-like_sf"/>
</dbReference>
<keyword evidence="3" id="KW-1185">Reference proteome</keyword>
<evidence type="ECO:0008006" key="4">
    <source>
        <dbReference type="Google" id="ProtNLM"/>
    </source>
</evidence>
<protein>
    <recommendedName>
        <fullName evidence="4">Topoisomerase I damage affected protein 2</fullName>
    </recommendedName>
</protein>
<feature type="compositionally biased region" description="Low complexity" evidence="1">
    <location>
        <begin position="45"/>
        <end position="59"/>
    </location>
</feature>
<sequence length="166" mass="18483">MSLFNAFKKSPGDTSPAAGEYYAKTLRSNVESFTSPPSPMSARGSALSPPLRSASASPRPKFPADQLRPFIRTLLSKTLVKVAWDSTDRSRMAFYSKELCERIKQRMVEIEPKGYKFIVTSTFSENLGQAGRADLSCHWEDADSAIQEMYSNDTLMVVIIAYAIRV</sequence>
<dbReference type="GeneID" id="95982938"/>
<evidence type="ECO:0000313" key="2">
    <source>
        <dbReference type="EMBL" id="KAL1410952.1"/>
    </source>
</evidence>
<proteinExistence type="predicted"/>
<dbReference type="Pfam" id="PF03645">
    <property type="entry name" value="Tctex-1"/>
    <property type="match status" value="1"/>
</dbReference>
<dbReference type="PANTHER" id="PTHR21255">
    <property type="entry name" value="T-COMPLEX-ASSOCIATED-TESTIS-EXPRESSED 1/ DYNEIN LIGHT CHAIN"/>
    <property type="match status" value="1"/>
</dbReference>
<organism evidence="2 3">
    <name type="scientific">Vanrija albida</name>
    <dbReference type="NCBI Taxonomy" id="181172"/>
    <lineage>
        <taxon>Eukaryota</taxon>
        <taxon>Fungi</taxon>
        <taxon>Dikarya</taxon>
        <taxon>Basidiomycota</taxon>
        <taxon>Agaricomycotina</taxon>
        <taxon>Tremellomycetes</taxon>
        <taxon>Trichosporonales</taxon>
        <taxon>Trichosporonaceae</taxon>
        <taxon>Vanrija</taxon>
    </lineage>
</organism>
<evidence type="ECO:0000256" key="1">
    <source>
        <dbReference type="SAM" id="MobiDB-lite"/>
    </source>
</evidence>
<dbReference type="RefSeq" id="XP_069210896.1">
    <property type="nucleotide sequence ID" value="XM_069350510.1"/>
</dbReference>
<feature type="region of interest" description="Disordered" evidence="1">
    <location>
        <begin position="31"/>
        <end position="60"/>
    </location>
</feature>
<dbReference type="EMBL" id="JBBXJM010000002">
    <property type="protein sequence ID" value="KAL1410952.1"/>
    <property type="molecule type" value="Genomic_DNA"/>
</dbReference>
<dbReference type="InterPro" id="IPR005334">
    <property type="entry name" value="Tctex-1-like"/>
</dbReference>
<dbReference type="Gene3D" id="3.30.1140.40">
    <property type="entry name" value="Tctex-1"/>
    <property type="match status" value="1"/>
</dbReference>
<evidence type="ECO:0000313" key="3">
    <source>
        <dbReference type="Proteomes" id="UP001565368"/>
    </source>
</evidence>
<dbReference type="PANTHER" id="PTHR21255:SF7">
    <property type="entry name" value="DYNEIN LIGHT CHAIN TCTEX-TYPE PROTEIN 2B"/>
    <property type="match status" value="1"/>
</dbReference>
<comment type="caution">
    <text evidence="2">The sequence shown here is derived from an EMBL/GenBank/DDBJ whole genome shotgun (WGS) entry which is preliminary data.</text>
</comment>
<dbReference type="CDD" id="cd21459">
    <property type="entry name" value="DLC-like_TCTEX1D2"/>
    <property type="match status" value="1"/>
</dbReference>
<gene>
    <name evidence="2" type="ORF">Q8F55_001895</name>
</gene>